<sequence length="404" mass="42532">MPDTAKPEWAMSRREAENARRLREGKKPKRRILPWVLLGVAVIGIGAYVINQQMEAQRVAAEAAANPPPAPEVPRKLINSAESTVVAPRLLQRQVRVTGALNPVSSVTFSAEASGVVESVAVRVGDRVRAGDVLVQVNVEALTLQLNLARSNAEATRVQLGLAESQLARVTELVGRGASTSSALDESRTNVEATRASLSAMQDQIRSAELNLSKATLTAPFDGIVATREAEPGAFVSVGTPLLTLVDMSRMEMLANAAVVDSVELAPDQQVAVTVDGITGRTFEGEVERISPVATTGSRTIPVSIMIDNTDGTLRGGMFGIGQVVTQEAPDAIAIPAAAIRTDSGTSFVLVVVNDTVERRDITTGPRWAGELVQVTEGLAAGDRVITLPLSNLAVGDLVTIAEG</sequence>
<evidence type="ECO:0000313" key="7">
    <source>
        <dbReference type="EMBL" id="AEM41018.1"/>
    </source>
</evidence>
<keyword evidence="8" id="KW-1185">Reference proteome</keyword>
<dbReference type="Gene3D" id="2.40.420.20">
    <property type="match status" value="1"/>
</dbReference>
<dbReference type="OrthoDB" id="9806939at2"/>
<dbReference type="EMBL" id="CP002018">
    <property type="protein sequence ID" value="AEM41018.1"/>
    <property type="molecule type" value="Genomic_DNA"/>
</dbReference>
<dbReference type="InterPro" id="IPR058792">
    <property type="entry name" value="Beta-barrel_RND_2"/>
</dbReference>
<keyword evidence="3" id="KW-0472">Membrane</keyword>
<dbReference type="Pfam" id="PF25954">
    <property type="entry name" value="Beta-barrel_RND_2"/>
    <property type="match status" value="1"/>
</dbReference>
<keyword evidence="3" id="KW-1133">Transmembrane helix</keyword>
<dbReference type="Gene3D" id="2.40.30.170">
    <property type="match status" value="1"/>
</dbReference>
<dbReference type="KEGG" id="kvl:KVU_1179"/>
<evidence type="ECO:0000313" key="8">
    <source>
        <dbReference type="Proteomes" id="UP000000692"/>
    </source>
</evidence>
<feature type="coiled-coil region" evidence="2">
    <location>
        <begin position="191"/>
        <end position="218"/>
    </location>
</feature>
<gene>
    <name evidence="7" type="primary">nolF</name>
    <name evidence="7" type="ordered locus">KVU_1179</name>
</gene>
<comment type="similarity">
    <text evidence="1">Belongs to the membrane fusion protein (MFP) (TC 8.A.1) family.</text>
</comment>
<dbReference type="PANTHER" id="PTHR30469:SF15">
    <property type="entry name" value="HLYD FAMILY OF SECRETION PROTEINS"/>
    <property type="match status" value="1"/>
</dbReference>
<feature type="domain" description="YknX-like C-terminal permuted SH3-like" evidence="6">
    <location>
        <begin position="332"/>
        <end position="400"/>
    </location>
</feature>
<dbReference type="Gene3D" id="2.40.50.100">
    <property type="match status" value="2"/>
</dbReference>
<dbReference type="Pfam" id="PF25919">
    <property type="entry name" value="BSH_CusB"/>
    <property type="match status" value="1"/>
</dbReference>
<dbReference type="NCBIfam" id="TIGR01730">
    <property type="entry name" value="RND_mfp"/>
    <property type="match status" value="1"/>
</dbReference>
<organism evidence="7 8">
    <name type="scientific">Ketogulonicigenium vulgare (strain WSH-001)</name>
    <dbReference type="NCBI Taxonomy" id="759362"/>
    <lineage>
        <taxon>Bacteria</taxon>
        <taxon>Pseudomonadati</taxon>
        <taxon>Pseudomonadota</taxon>
        <taxon>Alphaproteobacteria</taxon>
        <taxon>Rhodobacterales</taxon>
        <taxon>Roseobacteraceae</taxon>
        <taxon>Ketogulonicigenium</taxon>
    </lineage>
</organism>
<dbReference type="eggNOG" id="COG0845">
    <property type="taxonomic scope" value="Bacteria"/>
</dbReference>
<dbReference type="GO" id="GO:1990281">
    <property type="term" value="C:efflux pump complex"/>
    <property type="evidence" value="ECO:0007669"/>
    <property type="project" value="TreeGrafter"/>
</dbReference>
<accession>F9Y790</accession>
<name>F9Y790_KETVW</name>
<dbReference type="AlphaFoldDB" id="F9Y790"/>
<keyword evidence="2" id="KW-0175">Coiled coil</keyword>
<reference evidence="7 8" key="1">
    <citation type="journal article" date="2011" name="J. Bacteriol.">
        <title>Complete genome sequence of the industrial strain Ketogulonicigenium vulgare WSH-001.</title>
        <authorList>
            <person name="Liu L."/>
            <person name="Li Y."/>
            <person name="Zhang J."/>
            <person name="Zhou Z."/>
            <person name="Liu J."/>
            <person name="Li X."/>
            <person name="Zhou J."/>
            <person name="Du G."/>
            <person name="Wang L."/>
            <person name="Chen J."/>
        </authorList>
    </citation>
    <scope>NUCLEOTIDE SEQUENCE [LARGE SCALE GENOMIC DNA]</scope>
    <source>
        <strain evidence="7 8">WSH-001</strain>
    </source>
</reference>
<proteinExistence type="inferred from homology"/>
<dbReference type="Proteomes" id="UP000000692">
    <property type="component" value="Chromosome"/>
</dbReference>
<evidence type="ECO:0000259" key="5">
    <source>
        <dbReference type="Pfam" id="PF25954"/>
    </source>
</evidence>
<dbReference type="Pfam" id="PF25989">
    <property type="entry name" value="YknX_C"/>
    <property type="match status" value="1"/>
</dbReference>
<evidence type="ECO:0000259" key="4">
    <source>
        <dbReference type="Pfam" id="PF25919"/>
    </source>
</evidence>
<feature type="domain" description="CusB-like barrel-sandwich hybrid" evidence="4">
    <location>
        <begin position="110"/>
        <end position="244"/>
    </location>
</feature>
<feature type="domain" description="CusB-like beta-barrel" evidence="5">
    <location>
        <begin position="263"/>
        <end position="323"/>
    </location>
</feature>
<evidence type="ECO:0000256" key="2">
    <source>
        <dbReference type="SAM" id="Coils"/>
    </source>
</evidence>
<evidence type="ECO:0000256" key="1">
    <source>
        <dbReference type="ARBA" id="ARBA00009477"/>
    </source>
</evidence>
<dbReference type="HOGENOM" id="CLU_018816_1_2_5"/>
<protein>
    <submittedName>
        <fullName evidence="7">Efflux transporter, RND family, MFP subunit</fullName>
    </submittedName>
</protein>
<dbReference type="InterPro" id="IPR006143">
    <property type="entry name" value="RND_pump_MFP"/>
</dbReference>
<dbReference type="GO" id="GO:0015562">
    <property type="term" value="F:efflux transmembrane transporter activity"/>
    <property type="evidence" value="ECO:0007669"/>
    <property type="project" value="TreeGrafter"/>
</dbReference>
<dbReference type="PANTHER" id="PTHR30469">
    <property type="entry name" value="MULTIDRUG RESISTANCE PROTEIN MDTA"/>
    <property type="match status" value="1"/>
</dbReference>
<dbReference type="SUPFAM" id="SSF111369">
    <property type="entry name" value="HlyD-like secretion proteins"/>
    <property type="match status" value="1"/>
</dbReference>
<evidence type="ECO:0000259" key="6">
    <source>
        <dbReference type="Pfam" id="PF25989"/>
    </source>
</evidence>
<feature type="transmembrane region" description="Helical" evidence="3">
    <location>
        <begin position="32"/>
        <end position="50"/>
    </location>
</feature>
<dbReference type="InterPro" id="IPR058637">
    <property type="entry name" value="YknX-like_C"/>
</dbReference>
<keyword evidence="3" id="KW-0812">Transmembrane</keyword>
<dbReference type="InterPro" id="IPR058790">
    <property type="entry name" value="BSH_CusB"/>
</dbReference>
<evidence type="ECO:0000256" key="3">
    <source>
        <dbReference type="SAM" id="Phobius"/>
    </source>
</evidence>